<sequence length="418" mass="48903">MEYEKVKRTNQFIFCSSKHASKRRKILTNNCKGILISPVNPRKMGAAIKEFLNFLKINYPNSYENDETEDNENNVKFDSEMKSSNVEKQLNDEISKINSAYNRFSPLRYIVKNFALIKFNDINDKNPSDIVTQIFLCVQKKNEKYRLRNICKIIPFDYICKPHLSPFIKTILPLIKENFIDGICAKENFTVSHIMKLLNITGEKEKEPEEIEIEGETKNEDTEEKNGYNEKEIKEKEDNEKEIKDKEDNEKKIKDNEDNEKEIKDNEDNEKEIKDNEDNEKENSTKGSEDNEKEYEEKEDSEKKNATKKNEDSVKENEERKNEDNEKKIQNTTKDIKNKSNKKVSWGLVYKCSNTKTLTKKDVLAVLDNCIGNNYCVNLTKPDLAIVVYVNEIMCGISIIKDYDKTRKFNISSFNEDS</sequence>
<dbReference type="GeneID" id="39733232"/>
<dbReference type="Gene3D" id="3.30.2300.10">
    <property type="entry name" value="THUMP superfamily"/>
    <property type="match status" value="1"/>
</dbReference>
<reference evidence="2" key="1">
    <citation type="submission" date="2015-04" db="EMBL/GenBank/DDBJ databases">
        <authorList>
            <consortium name="Pathogen Informatics"/>
        </authorList>
    </citation>
    <scope>NUCLEOTIDE SEQUENCE [LARGE SCALE GENOMIC DNA]</scope>
    <source>
        <strain evidence="2">8A</strain>
    </source>
</reference>
<keyword evidence="3" id="KW-1185">Reference proteome</keyword>
<comment type="caution">
    <text evidence="2">The sequence shown here is derived from an EMBL/GenBank/DDBJ whole genome shotgun (WGS) entry which is preliminary data.</text>
</comment>
<evidence type="ECO:0000256" key="1">
    <source>
        <dbReference type="SAM" id="MobiDB-lite"/>
    </source>
</evidence>
<feature type="compositionally biased region" description="Basic and acidic residues" evidence="1">
    <location>
        <begin position="215"/>
        <end position="290"/>
    </location>
</feature>
<dbReference type="Proteomes" id="UP000220797">
    <property type="component" value="Unassembled WGS sequence"/>
</dbReference>
<accession>A0A1J1GXU1</accession>
<feature type="region of interest" description="Disordered" evidence="1">
    <location>
        <begin position="204"/>
        <end position="336"/>
    </location>
</feature>
<dbReference type="PANTHER" id="PTHR13452:SF10">
    <property type="entry name" value="THUMP DOMAIN-CONTAINING PROTEIN 1"/>
    <property type="match status" value="1"/>
</dbReference>
<gene>
    <name evidence="2" type="ORF">PGAL8A_00469900</name>
</gene>
<organism evidence="2 3">
    <name type="scientific">Plasmodium gallinaceum</name>
    <dbReference type="NCBI Taxonomy" id="5849"/>
    <lineage>
        <taxon>Eukaryota</taxon>
        <taxon>Sar</taxon>
        <taxon>Alveolata</taxon>
        <taxon>Apicomplexa</taxon>
        <taxon>Aconoidasida</taxon>
        <taxon>Haemosporida</taxon>
        <taxon>Plasmodiidae</taxon>
        <taxon>Plasmodium</taxon>
        <taxon>Plasmodium (Haemamoeba)</taxon>
    </lineage>
</organism>
<dbReference type="RefSeq" id="XP_028529921.1">
    <property type="nucleotide sequence ID" value="XM_028673472.1"/>
</dbReference>
<evidence type="ECO:0000313" key="2">
    <source>
        <dbReference type="EMBL" id="CRG97118.1"/>
    </source>
</evidence>
<dbReference type="EMBL" id="CVMV01000083">
    <property type="protein sequence ID" value="CRG97118.1"/>
    <property type="molecule type" value="Genomic_DNA"/>
</dbReference>
<dbReference type="AlphaFoldDB" id="A0A1J1GXU1"/>
<evidence type="ECO:0000313" key="3">
    <source>
        <dbReference type="Proteomes" id="UP000220797"/>
    </source>
</evidence>
<dbReference type="GO" id="GO:0006400">
    <property type="term" value="P:tRNA modification"/>
    <property type="evidence" value="ECO:0007669"/>
    <property type="project" value="InterPro"/>
</dbReference>
<protein>
    <recommendedName>
        <fullName evidence="4">THUMP domain-containing protein</fullName>
    </recommendedName>
</protein>
<feature type="compositionally biased region" description="Basic and acidic residues" evidence="1">
    <location>
        <begin position="300"/>
        <end position="336"/>
    </location>
</feature>
<proteinExistence type="predicted"/>
<dbReference type="SUPFAM" id="SSF143437">
    <property type="entry name" value="THUMP domain-like"/>
    <property type="match status" value="1"/>
</dbReference>
<dbReference type="PANTHER" id="PTHR13452">
    <property type="entry name" value="THUMP DOMAIN CONTAINING PROTEIN 1-RELATED"/>
    <property type="match status" value="1"/>
</dbReference>
<dbReference type="OrthoDB" id="367221at2759"/>
<name>A0A1J1GXU1_PLAGA</name>
<dbReference type="VEuPathDB" id="PlasmoDB:PGAL8A_00469900"/>
<evidence type="ECO:0008006" key="4">
    <source>
        <dbReference type="Google" id="ProtNLM"/>
    </source>
</evidence>
<dbReference type="InterPro" id="IPR040183">
    <property type="entry name" value="THUMPD1-like"/>
</dbReference>
<dbReference type="OMA" id="ICKPHLS"/>
<dbReference type="GO" id="GO:0003723">
    <property type="term" value="F:RNA binding"/>
    <property type="evidence" value="ECO:0007669"/>
    <property type="project" value="InterPro"/>
</dbReference>